<keyword evidence="1" id="KW-0472">Membrane</keyword>
<name>A0A4D6HDK0_9EURY</name>
<evidence type="ECO:0000313" key="3">
    <source>
        <dbReference type="Proteomes" id="UP000296706"/>
    </source>
</evidence>
<gene>
    <name evidence="2" type="ORF">DV733_13460</name>
</gene>
<dbReference type="Proteomes" id="UP000296706">
    <property type="component" value="Chromosome"/>
</dbReference>
<dbReference type="GeneID" id="39848887"/>
<keyword evidence="1" id="KW-0812">Transmembrane</keyword>
<reference evidence="2 3" key="1">
    <citation type="journal article" date="2019" name="Nat. Commun.">
        <title>A new type of DNA phosphorothioation-based antiviral system in archaea.</title>
        <authorList>
            <person name="Xiong L."/>
            <person name="Liu S."/>
            <person name="Chen S."/>
            <person name="Xiao Y."/>
            <person name="Zhu B."/>
            <person name="Gao Y."/>
            <person name="Zhang Y."/>
            <person name="Chen B."/>
            <person name="Luo J."/>
            <person name="Deng Z."/>
            <person name="Chen X."/>
            <person name="Wang L."/>
            <person name="Chen S."/>
        </authorList>
    </citation>
    <scope>NUCLEOTIDE SEQUENCE [LARGE SCALE GENOMIC DNA]</scope>
    <source>
        <strain evidence="2 3">CBA1105</strain>
    </source>
</reference>
<keyword evidence="3" id="KW-1185">Reference proteome</keyword>
<evidence type="ECO:0000256" key="1">
    <source>
        <dbReference type="SAM" id="Phobius"/>
    </source>
</evidence>
<organism evidence="2 3">
    <name type="scientific">Halapricum salinum</name>
    <dbReference type="NCBI Taxonomy" id="1457250"/>
    <lineage>
        <taxon>Archaea</taxon>
        <taxon>Methanobacteriati</taxon>
        <taxon>Methanobacteriota</taxon>
        <taxon>Stenosarchaea group</taxon>
        <taxon>Halobacteria</taxon>
        <taxon>Halobacteriales</taxon>
        <taxon>Haloarculaceae</taxon>
        <taxon>Halapricum</taxon>
    </lineage>
</organism>
<sequence length="60" mass="6821">MSTRRDLYVAGFVAASLAYIFVSLAFTGSFHLLRWITFVVFFGVAFAGFEWFIGWAMAQE</sequence>
<keyword evidence="1" id="KW-1133">Transmembrane helix</keyword>
<dbReference type="EMBL" id="CP031310">
    <property type="protein sequence ID" value="QCC52174.1"/>
    <property type="molecule type" value="Genomic_DNA"/>
</dbReference>
<evidence type="ECO:0000313" key="2">
    <source>
        <dbReference type="EMBL" id="QCC52174.1"/>
    </source>
</evidence>
<proteinExistence type="predicted"/>
<dbReference type="RefSeq" id="WP_049992500.1">
    <property type="nucleotide sequence ID" value="NZ_CP031310.1"/>
</dbReference>
<protein>
    <submittedName>
        <fullName evidence="2">Uncharacterized protein</fullName>
    </submittedName>
</protein>
<feature type="transmembrane region" description="Helical" evidence="1">
    <location>
        <begin position="7"/>
        <end position="26"/>
    </location>
</feature>
<dbReference type="OrthoDB" id="230442at2157"/>
<dbReference type="KEGG" id="hsn:DV733_13460"/>
<feature type="transmembrane region" description="Helical" evidence="1">
    <location>
        <begin position="32"/>
        <end position="53"/>
    </location>
</feature>
<dbReference type="AlphaFoldDB" id="A0A4D6HDK0"/>
<accession>A0A4D6HDK0</accession>